<evidence type="ECO:0000256" key="4">
    <source>
        <dbReference type="ARBA" id="ARBA00022695"/>
    </source>
</evidence>
<keyword evidence="2 12" id="KW-0639">Primosome</keyword>
<dbReference type="InterPro" id="IPR019475">
    <property type="entry name" value="DNA_primase_DnaB-bd"/>
</dbReference>
<dbReference type="Gene3D" id="3.90.980.10">
    <property type="entry name" value="DNA primase, catalytic core, N-terminal domain"/>
    <property type="match status" value="1"/>
</dbReference>
<name>A0A1F6A666_9BACT</name>
<comment type="similarity">
    <text evidence="12 13">Belongs to the DnaG primase family.</text>
</comment>
<comment type="catalytic activity">
    <reaction evidence="12">
        <text>ssDNA + n NTP = ssDNA/pppN(pN)n-1 hybrid + (n-1) diphosphate.</text>
        <dbReference type="EC" id="2.7.7.101"/>
    </reaction>
</comment>
<dbReference type="GO" id="GO:0003677">
    <property type="term" value="F:DNA binding"/>
    <property type="evidence" value="ECO:0007669"/>
    <property type="project" value="UniProtKB-KW"/>
</dbReference>
<dbReference type="Pfam" id="PF10410">
    <property type="entry name" value="DnaB_bind"/>
    <property type="match status" value="1"/>
</dbReference>
<dbReference type="FunFam" id="3.90.580.10:FF:000001">
    <property type="entry name" value="DNA primase"/>
    <property type="match status" value="1"/>
</dbReference>
<dbReference type="FunFam" id="3.90.980.10:FF:000001">
    <property type="entry name" value="DNA primase"/>
    <property type="match status" value="1"/>
</dbReference>
<evidence type="ECO:0000256" key="3">
    <source>
        <dbReference type="ARBA" id="ARBA00022679"/>
    </source>
</evidence>
<dbReference type="InterPro" id="IPR016136">
    <property type="entry name" value="DNA_helicase_N/primase_C"/>
</dbReference>
<dbReference type="Proteomes" id="UP000177092">
    <property type="component" value="Unassembled WGS sequence"/>
</dbReference>
<evidence type="ECO:0000256" key="11">
    <source>
        <dbReference type="ARBA" id="ARBA00023163"/>
    </source>
</evidence>
<evidence type="ECO:0000256" key="10">
    <source>
        <dbReference type="ARBA" id="ARBA00023125"/>
    </source>
</evidence>
<dbReference type="Gene3D" id="3.40.1360.10">
    <property type="match status" value="1"/>
</dbReference>
<evidence type="ECO:0000256" key="12">
    <source>
        <dbReference type="HAMAP-Rule" id="MF_00974"/>
    </source>
</evidence>
<dbReference type="GO" id="GO:1990077">
    <property type="term" value="C:primosome complex"/>
    <property type="evidence" value="ECO:0007669"/>
    <property type="project" value="UniProtKB-KW"/>
</dbReference>
<reference evidence="16 17" key="1">
    <citation type="journal article" date="2016" name="Nat. Commun.">
        <title>Thousands of microbial genomes shed light on interconnected biogeochemical processes in an aquifer system.</title>
        <authorList>
            <person name="Anantharaman K."/>
            <person name="Brown C.T."/>
            <person name="Hug L.A."/>
            <person name="Sharon I."/>
            <person name="Castelle C.J."/>
            <person name="Probst A.J."/>
            <person name="Thomas B.C."/>
            <person name="Singh A."/>
            <person name="Wilkins M.J."/>
            <person name="Karaoz U."/>
            <person name="Brodie E.L."/>
            <person name="Williams K.H."/>
            <person name="Hubbard S.S."/>
            <person name="Banfield J.F."/>
        </authorList>
    </citation>
    <scope>NUCLEOTIDE SEQUENCE [LARGE SCALE GENOMIC DNA]</scope>
</reference>
<comment type="subunit">
    <text evidence="12">Monomer. Interacts with DnaB.</text>
</comment>
<dbReference type="InterPro" id="IPR050219">
    <property type="entry name" value="DnaG_primase"/>
</dbReference>
<keyword evidence="6 13" id="KW-0479">Metal-binding</keyword>
<proteinExistence type="inferred from homology"/>
<dbReference type="CDD" id="cd03364">
    <property type="entry name" value="TOPRIM_DnaG_primases"/>
    <property type="match status" value="1"/>
</dbReference>
<dbReference type="PANTHER" id="PTHR30313:SF2">
    <property type="entry name" value="DNA PRIMASE"/>
    <property type="match status" value="1"/>
</dbReference>
<dbReference type="GO" id="GO:0005737">
    <property type="term" value="C:cytoplasm"/>
    <property type="evidence" value="ECO:0007669"/>
    <property type="project" value="TreeGrafter"/>
</dbReference>
<dbReference type="NCBIfam" id="TIGR01391">
    <property type="entry name" value="dnaG"/>
    <property type="match status" value="1"/>
</dbReference>
<dbReference type="InterPro" id="IPR006295">
    <property type="entry name" value="DNA_primase_DnaG"/>
</dbReference>
<keyword evidence="1 12" id="KW-0240">DNA-directed RNA polymerase</keyword>
<comment type="function">
    <text evidence="12 13">RNA polymerase that catalyzes the synthesis of short RNA molecules used as primers for DNA polymerase during DNA replication.</text>
</comment>
<keyword evidence="8 13" id="KW-0862">Zinc</keyword>
<evidence type="ECO:0000256" key="6">
    <source>
        <dbReference type="ARBA" id="ARBA00022723"/>
    </source>
</evidence>
<accession>A0A1F6A666</accession>
<comment type="cofactor">
    <cofactor evidence="13 14">
        <name>Zn(2+)</name>
        <dbReference type="ChEBI" id="CHEBI:29105"/>
    </cofactor>
    <text evidence="13 14">Binds 1 zinc ion per monomer.</text>
</comment>
<evidence type="ECO:0000256" key="13">
    <source>
        <dbReference type="PIRNR" id="PIRNR002811"/>
    </source>
</evidence>
<dbReference type="InterPro" id="IPR037068">
    <property type="entry name" value="DNA_primase_core_N_sf"/>
</dbReference>
<dbReference type="GO" id="GO:0003899">
    <property type="term" value="F:DNA-directed RNA polymerase activity"/>
    <property type="evidence" value="ECO:0007669"/>
    <property type="project" value="UniProtKB-UniRule"/>
</dbReference>
<evidence type="ECO:0000259" key="15">
    <source>
        <dbReference type="PROSITE" id="PS50880"/>
    </source>
</evidence>
<dbReference type="SUPFAM" id="SSF57783">
    <property type="entry name" value="Zinc beta-ribbon"/>
    <property type="match status" value="1"/>
</dbReference>
<dbReference type="InterPro" id="IPR013264">
    <property type="entry name" value="DNAG_N"/>
</dbReference>
<dbReference type="PANTHER" id="PTHR30313">
    <property type="entry name" value="DNA PRIMASE"/>
    <property type="match status" value="1"/>
</dbReference>
<evidence type="ECO:0000313" key="16">
    <source>
        <dbReference type="EMBL" id="OGG20239.1"/>
    </source>
</evidence>
<keyword evidence="5 12" id="KW-0235">DNA replication</keyword>
<gene>
    <name evidence="12" type="primary">dnaG</name>
    <name evidence="16" type="ORF">A3D03_03355</name>
</gene>
<keyword evidence="4 12" id="KW-0548">Nucleotidyltransferase</keyword>
<dbReference type="Gene3D" id="1.10.860.10">
    <property type="entry name" value="DNAb Helicase, Chain A"/>
    <property type="match status" value="1"/>
</dbReference>
<dbReference type="Pfam" id="PF08275">
    <property type="entry name" value="DNAG_N"/>
    <property type="match status" value="1"/>
</dbReference>
<dbReference type="SMART" id="SM00493">
    <property type="entry name" value="TOPRIM"/>
    <property type="match status" value="1"/>
</dbReference>
<evidence type="ECO:0000256" key="5">
    <source>
        <dbReference type="ARBA" id="ARBA00022705"/>
    </source>
</evidence>
<evidence type="ECO:0000256" key="9">
    <source>
        <dbReference type="ARBA" id="ARBA00022842"/>
    </source>
</evidence>
<dbReference type="Gene3D" id="3.90.580.10">
    <property type="entry name" value="Zinc finger, CHC2-type domain"/>
    <property type="match status" value="1"/>
</dbReference>
<dbReference type="InterPro" id="IPR002694">
    <property type="entry name" value="Znf_CHC2"/>
</dbReference>
<comment type="caution">
    <text evidence="12">Lacks conserved residue(s) required for the propagation of feature annotation.</text>
</comment>
<dbReference type="PIRSF" id="PIRSF002811">
    <property type="entry name" value="DnaG"/>
    <property type="match status" value="1"/>
</dbReference>
<dbReference type="GO" id="GO:0000428">
    <property type="term" value="C:DNA-directed RNA polymerase complex"/>
    <property type="evidence" value="ECO:0007669"/>
    <property type="project" value="UniProtKB-KW"/>
</dbReference>
<dbReference type="GO" id="GO:0008270">
    <property type="term" value="F:zinc ion binding"/>
    <property type="evidence" value="ECO:0007669"/>
    <property type="project" value="UniProtKB-KW"/>
</dbReference>
<evidence type="ECO:0000313" key="17">
    <source>
        <dbReference type="Proteomes" id="UP000177092"/>
    </source>
</evidence>
<dbReference type="HAMAP" id="MF_00974">
    <property type="entry name" value="DNA_primase_DnaG"/>
    <property type="match status" value="1"/>
</dbReference>
<dbReference type="InterPro" id="IPR034151">
    <property type="entry name" value="TOPRIM_DnaG_bac"/>
</dbReference>
<dbReference type="AlphaFoldDB" id="A0A1F6A666"/>
<dbReference type="SUPFAM" id="SSF56731">
    <property type="entry name" value="DNA primase core"/>
    <property type="match status" value="1"/>
</dbReference>
<keyword evidence="11 12" id="KW-0804">Transcription</keyword>
<dbReference type="EMBL" id="MFJN01000052">
    <property type="protein sequence ID" value="OGG20239.1"/>
    <property type="molecule type" value="Genomic_DNA"/>
</dbReference>
<dbReference type="EC" id="2.7.7.101" evidence="12"/>
<dbReference type="STRING" id="1798384.A3D03_03355"/>
<comment type="caution">
    <text evidence="16">The sequence shown here is derived from an EMBL/GenBank/DDBJ whole genome shotgun (WGS) entry which is preliminary data.</text>
</comment>
<keyword evidence="3 12" id="KW-0808">Transferase</keyword>
<dbReference type="Pfam" id="PF01807">
    <property type="entry name" value="Zn_ribbon_DnaG"/>
    <property type="match status" value="1"/>
</dbReference>
<feature type="zinc finger region" description="CHC2-type" evidence="14">
    <location>
        <begin position="34"/>
        <end position="59"/>
    </location>
</feature>
<feature type="domain" description="Toprim" evidence="15">
    <location>
        <begin position="254"/>
        <end position="335"/>
    </location>
</feature>
<dbReference type="SMART" id="SM00400">
    <property type="entry name" value="ZnF_CHCC"/>
    <property type="match status" value="1"/>
</dbReference>
<evidence type="ECO:0000256" key="1">
    <source>
        <dbReference type="ARBA" id="ARBA00022478"/>
    </source>
</evidence>
<dbReference type="PROSITE" id="PS50880">
    <property type="entry name" value="TOPRIM"/>
    <property type="match status" value="1"/>
</dbReference>
<dbReference type="GO" id="GO:0006269">
    <property type="term" value="P:DNA replication, synthesis of primer"/>
    <property type="evidence" value="ECO:0007669"/>
    <property type="project" value="UniProtKB-UniRule"/>
</dbReference>
<keyword evidence="7 14" id="KW-0863">Zinc-finger</keyword>
<evidence type="ECO:0000256" key="2">
    <source>
        <dbReference type="ARBA" id="ARBA00022515"/>
    </source>
</evidence>
<keyword evidence="9" id="KW-0460">Magnesium</keyword>
<keyword evidence="10 12" id="KW-0238">DNA-binding</keyword>
<dbReference type="Pfam" id="PF13155">
    <property type="entry name" value="Toprim_2"/>
    <property type="match status" value="1"/>
</dbReference>
<evidence type="ECO:0000256" key="14">
    <source>
        <dbReference type="PIRSR" id="PIRSR002811-1"/>
    </source>
</evidence>
<sequence>MTDAELIKSKIDIVNFISDYITLKKAGRNYKSVCPFHSEKTPSFVVSPERGSWHCFGACGEGGDAISFLQKWENIEFLEALKILAKKVGVKLTGFTPTDNIRQKEKLYEINHLACEFFHYLLTKHALGMRAREYLDTRRIKKEIIDTFMLGYAPNSWDSLSKYLQKKGYSPEEISLSGLTIKSDSGRFYDRFRGRVMFTLKDHRGNMIGFSGRKLAESTDNQAKYINSPETPIYHKGSTLYGMDVTKEYIKKSGDAVIVEGEFDFLSSFQSGVVNIVAIKGSALTEDQVLLLKRYTENLILALDSDFAGNEAARRGIEVADNTGLTVKVVKLLYGKDPAECVEKSPHLWKESVEKAVPIYEFVIDTALSKYDKSTANGKKKIGDDVLPLLAKIQNPIIQSHYIKRLTRELEVNEESIEILIRRLAKNTGKTLSPEIQVVVHNRGEMIEEYLLSLIIQSKTPKNSMEKAMKILEVDDFHLPPVGKIISLLSGYFIKHDDFDIKKFGSLLDAEVTPIFDKAYLIELDAIISDDLKYDKELIGMAKTLKQIALRRKINIISTNIRSLDETNDVQEISSLNTQLKTCLTSLKELDNKG</sequence>
<protein>
    <recommendedName>
        <fullName evidence="12 13">DNA primase</fullName>
        <ecNumber evidence="12">2.7.7.101</ecNumber>
    </recommendedName>
</protein>
<dbReference type="InterPro" id="IPR030846">
    <property type="entry name" value="DnaG_bac"/>
</dbReference>
<evidence type="ECO:0000256" key="7">
    <source>
        <dbReference type="ARBA" id="ARBA00022771"/>
    </source>
</evidence>
<dbReference type="InterPro" id="IPR036977">
    <property type="entry name" value="DNA_primase_Znf_CHC2"/>
</dbReference>
<dbReference type="InterPro" id="IPR006171">
    <property type="entry name" value="TOPRIM_dom"/>
</dbReference>
<evidence type="ECO:0000256" key="8">
    <source>
        <dbReference type="ARBA" id="ARBA00022833"/>
    </source>
</evidence>
<organism evidence="16 17">
    <name type="scientific">Candidatus Gottesmanbacteria bacterium RIFCSPHIGHO2_02_FULL_40_13</name>
    <dbReference type="NCBI Taxonomy" id="1798384"/>
    <lineage>
        <taxon>Bacteria</taxon>
        <taxon>Candidatus Gottesmaniibacteriota</taxon>
    </lineage>
</organism>